<evidence type="ECO:0000313" key="2">
    <source>
        <dbReference type="Proteomes" id="UP000199701"/>
    </source>
</evidence>
<reference evidence="1 2" key="1">
    <citation type="submission" date="2016-10" db="EMBL/GenBank/DDBJ databases">
        <authorList>
            <person name="de Groot N.N."/>
        </authorList>
    </citation>
    <scope>NUCLEOTIDE SEQUENCE [LARGE SCALE GENOMIC DNA]</scope>
    <source>
        <strain evidence="1 2">DSM 9179</strain>
    </source>
</reference>
<accession>A0A1I0NCK1</accession>
<name>A0A1I0NCK1_9FIRM</name>
<organism evidence="1 2">
    <name type="scientific">[Clostridium] fimetarium</name>
    <dbReference type="NCBI Taxonomy" id="99656"/>
    <lineage>
        <taxon>Bacteria</taxon>
        <taxon>Bacillati</taxon>
        <taxon>Bacillota</taxon>
        <taxon>Clostridia</taxon>
        <taxon>Lachnospirales</taxon>
        <taxon>Lachnospiraceae</taxon>
    </lineage>
</organism>
<protein>
    <submittedName>
        <fullName evidence="1">Uncharacterized protein</fullName>
    </submittedName>
</protein>
<sequence>MPERFHEYENEPWKSWGLRMMSVDNYCVLYIN</sequence>
<keyword evidence="2" id="KW-1185">Reference proteome</keyword>
<proteinExistence type="predicted"/>
<dbReference type="AlphaFoldDB" id="A0A1I0NCK1"/>
<gene>
    <name evidence="1" type="ORF">SAMN05421659_1031</name>
</gene>
<evidence type="ECO:0000313" key="1">
    <source>
        <dbReference type="EMBL" id="SEV98965.1"/>
    </source>
</evidence>
<dbReference type="Proteomes" id="UP000199701">
    <property type="component" value="Unassembled WGS sequence"/>
</dbReference>
<dbReference type="EMBL" id="FOJI01000003">
    <property type="protein sequence ID" value="SEV98965.1"/>
    <property type="molecule type" value="Genomic_DNA"/>
</dbReference>